<keyword evidence="4 9" id="KW-0812">Transmembrane</keyword>
<feature type="transmembrane region" description="Helical" evidence="9">
    <location>
        <begin position="153"/>
        <end position="181"/>
    </location>
</feature>
<dbReference type="InterPro" id="IPR001851">
    <property type="entry name" value="ABC_transp_permease"/>
</dbReference>
<evidence type="ECO:0000256" key="6">
    <source>
        <dbReference type="ARBA" id="ARBA00022989"/>
    </source>
</evidence>
<gene>
    <name evidence="10" type="ORF">METZ01_LOCUS476624</name>
</gene>
<dbReference type="InterPro" id="IPR052157">
    <property type="entry name" value="BCAA_transport_permease"/>
</dbReference>
<dbReference type="EMBL" id="UINC01203488">
    <property type="protein sequence ID" value="SVE23770.1"/>
    <property type="molecule type" value="Genomic_DNA"/>
</dbReference>
<dbReference type="GO" id="GO:0006865">
    <property type="term" value="P:amino acid transport"/>
    <property type="evidence" value="ECO:0007669"/>
    <property type="project" value="UniProtKB-KW"/>
</dbReference>
<keyword evidence="7 9" id="KW-0472">Membrane</keyword>
<evidence type="ECO:0000256" key="1">
    <source>
        <dbReference type="ARBA" id="ARBA00004651"/>
    </source>
</evidence>
<evidence type="ECO:0000313" key="10">
    <source>
        <dbReference type="EMBL" id="SVE23770.1"/>
    </source>
</evidence>
<dbReference type="CDD" id="cd06582">
    <property type="entry name" value="TM_PBP1_LivH_like"/>
    <property type="match status" value="1"/>
</dbReference>
<dbReference type="GO" id="GO:0005886">
    <property type="term" value="C:plasma membrane"/>
    <property type="evidence" value="ECO:0007669"/>
    <property type="project" value="UniProtKB-SubCell"/>
</dbReference>
<feature type="transmembrane region" description="Helical" evidence="9">
    <location>
        <begin position="71"/>
        <end position="90"/>
    </location>
</feature>
<feature type="transmembrane region" description="Helical" evidence="9">
    <location>
        <begin position="123"/>
        <end position="141"/>
    </location>
</feature>
<comment type="subcellular location">
    <subcellularLocation>
        <location evidence="1">Cell membrane</location>
        <topology evidence="1">Multi-pass membrane protein</topology>
    </subcellularLocation>
</comment>
<reference evidence="10" key="1">
    <citation type="submission" date="2018-05" db="EMBL/GenBank/DDBJ databases">
        <authorList>
            <person name="Lanie J.A."/>
            <person name="Ng W.-L."/>
            <person name="Kazmierczak K.M."/>
            <person name="Andrzejewski T.M."/>
            <person name="Davidsen T.M."/>
            <person name="Wayne K.J."/>
            <person name="Tettelin H."/>
            <person name="Glass J.I."/>
            <person name="Rusch D."/>
            <person name="Podicherti R."/>
            <person name="Tsui H.-C.T."/>
            <person name="Winkler M.E."/>
        </authorList>
    </citation>
    <scope>NUCLEOTIDE SEQUENCE</scope>
</reference>
<sequence length="217" mass="23357">ALFVAAVLGYLIEYTLIRHLYSRPFDTLLVTWGLSFLLRELIELVYGKGFQSLSNPIPGSIDVLGEPYPSYRALVMVIAIVSALVLWVWYRRSLAGACVKAMVENPELAQAVGIRVDSLARHTFVVGTCFGALAGVMLAPLTRVEPFMGLDYILTSFFVLVVGGIGTLLGLTAGAGVIGGVQSIVANLFGETSGYFGVLLIAILFLWLKPNGLISRS</sequence>
<keyword evidence="5" id="KW-0029">Amino-acid transport</keyword>
<feature type="transmembrane region" description="Helical" evidence="9">
    <location>
        <begin position="188"/>
        <end position="208"/>
    </location>
</feature>
<name>A0A383BVC1_9ZZZZ</name>
<dbReference type="AlphaFoldDB" id="A0A383BVC1"/>
<accession>A0A383BVC1</accession>
<dbReference type="PANTHER" id="PTHR11795:SF447">
    <property type="entry name" value="ABC TRANSPORTER PERMEASE PROTEIN"/>
    <property type="match status" value="1"/>
</dbReference>
<evidence type="ECO:0000256" key="3">
    <source>
        <dbReference type="ARBA" id="ARBA00022475"/>
    </source>
</evidence>
<evidence type="ECO:0000256" key="8">
    <source>
        <dbReference type="ARBA" id="ARBA00037998"/>
    </source>
</evidence>
<evidence type="ECO:0008006" key="11">
    <source>
        <dbReference type="Google" id="ProtNLM"/>
    </source>
</evidence>
<protein>
    <recommendedName>
        <fullName evidence="11">Branched-chain amino acid ABC transporter permease</fullName>
    </recommendedName>
</protein>
<keyword evidence="6 9" id="KW-1133">Transmembrane helix</keyword>
<keyword evidence="3" id="KW-1003">Cell membrane</keyword>
<comment type="similarity">
    <text evidence="8">Belongs to the binding-protein-dependent transport system permease family. LivHM subfamily.</text>
</comment>
<dbReference type="Pfam" id="PF02653">
    <property type="entry name" value="BPD_transp_2"/>
    <property type="match status" value="1"/>
</dbReference>
<evidence type="ECO:0000256" key="4">
    <source>
        <dbReference type="ARBA" id="ARBA00022692"/>
    </source>
</evidence>
<evidence type="ECO:0000256" key="9">
    <source>
        <dbReference type="SAM" id="Phobius"/>
    </source>
</evidence>
<dbReference type="PANTHER" id="PTHR11795">
    <property type="entry name" value="BRANCHED-CHAIN AMINO ACID TRANSPORT SYSTEM PERMEASE PROTEIN LIVH"/>
    <property type="match status" value="1"/>
</dbReference>
<dbReference type="GO" id="GO:0022857">
    <property type="term" value="F:transmembrane transporter activity"/>
    <property type="evidence" value="ECO:0007669"/>
    <property type="project" value="InterPro"/>
</dbReference>
<proteinExistence type="inferred from homology"/>
<evidence type="ECO:0000256" key="2">
    <source>
        <dbReference type="ARBA" id="ARBA00022448"/>
    </source>
</evidence>
<keyword evidence="2" id="KW-0813">Transport</keyword>
<feature type="non-terminal residue" evidence="10">
    <location>
        <position position="1"/>
    </location>
</feature>
<evidence type="ECO:0000256" key="5">
    <source>
        <dbReference type="ARBA" id="ARBA00022970"/>
    </source>
</evidence>
<organism evidence="10">
    <name type="scientific">marine metagenome</name>
    <dbReference type="NCBI Taxonomy" id="408172"/>
    <lineage>
        <taxon>unclassified sequences</taxon>
        <taxon>metagenomes</taxon>
        <taxon>ecological metagenomes</taxon>
    </lineage>
</organism>
<evidence type="ECO:0000256" key="7">
    <source>
        <dbReference type="ARBA" id="ARBA00023136"/>
    </source>
</evidence>